<evidence type="ECO:0000256" key="9">
    <source>
        <dbReference type="ARBA" id="ARBA00074363"/>
    </source>
</evidence>
<evidence type="ECO:0000256" key="5">
    <source>
        <dbReference type="ARBA" id="ARBA00022806"/>
    </source>
</evidence>
<feature type="compositionally biased region" description="Basic and acidic residues" evidence="12">
    <location>
        <begin position="539"/>
        <end position="549"/>
    </location>
</feature>
<dbReference type="InterPro" id="IPR050079">
    <property type="entry name" value="DEAD_box_RNA_helicase"/>
</dbReference>
<dbReference type="SUPFAM" id="SSF52540">
    <property type="entry name" value="P-loop containing nucleoside triphosphate hydrolases"/>
    <property type="match status" value="1"/>
</dbReference>
<dbReference type="GO" id="GO:0042255">
    <property type="term" value="P:ribosome assembly"/>
    <property type="evidence" value="ECO:0007669"/>
    <property type="project" value="UniProtKB-ARBA"/>
</dbReference>
<feature type="compositionally biased region" description="Basic residues" evidence="12">
    <location>
        <begin position="476"/>
        <end position="485"/>
    </location>
</feature>
<dbReference type="SMART" id="SM00490">
    <property type="entry name" value="HELICc"/>
    <property type="match status" value="1"/>
</dbReference>
<comment type="caution">
    <text evidence="16">The sequence shown here is derived from an EMBL/GenBank/DDBJ whole genome shotgun (WGS) entry which is preliminary data.</text>
</comment>
<feature type="domain" description="Helicase ATP-binding" evidence="13">
    <location>
        <begin position="32"/>
        <end position="208"/>
    </location>
</feature>
<dbReference type="Gene3D" id="3.40.50.300">
    <property type="entry name" value="P-loop containing nucleotide triphosphate hydrolases"/>
    <property type="match status" value="2"/>
</dbReference>
<evidence type="ECO:0000256" key="12">
    <source>
        <dbReference type="SAM" id="MobiDB-lite"/>
    </source>
</evidence>
<dbReference type="Pfam" id="PF00270">
    <property type="entry name" value="DEAD"/>
    <property type="match status" value="1"/>
</dbReference>
<evidence type="ECO:0000256" key="8">
    <source>
        <dbReference type="ARBA" id="ARBA00047984"/>
    </source>
</evidence>
<feature type="region of interest" description="Disordered" evidence="12">
    <location>
        <begin position="422"/>
        <end position="620"/>
    </location>
</feature>
<feature type="compositionally biased region" description="Polar residues" evidence="12">
    <location>
        <begin position="443"/>
        <end position="468"/>
    </location>
</feature>
<evidence type="ECO:0000313" key="17">
    <source>
        <dbReference type="Proteomes" id="UP000217999"/>
    </source>
</evidence>
<keyword evidence="2" id="KW-0963">Cytoplasm</keyword>
<comment type="catalytic activity">
    <reaction evidence="8">
        <text>ATP + H2O = ADP + phosphate + H(+)</text>
        <dbReference type="Rhea" id="RHEA:13065"/>
        <dbReference type="ChEBI" id="CHEBI:15377"/>
        <dbReference type="ChEBI" id="CHEBI:15378"/>
        <dbReference type="ChEBI" id="CHEBI:30616"/>
        <dbReference type="ChEBI" id="CHEBI:43474"/>
        <dbReference type="ChEBI" id="CHEBI:456216"/>
        <dbReference type="EC" id="3.6.4.13"/>
    </reaction>
</comment>
<feature type="short sequence motif" description="Q motif" evidence="10">
    <location>
        <begin position="1"/>
        <end position="29"/>
    </location>
</feature>
<dbReference type="RefSeq" id="WP_095548980.1">
    <property type="nucleotide sequence ID" value="NZ_NSJF01000001.1"/>
</dbReference>
<dbReference type="CDD" id="cd18787">
    <property type="entry name" value="SF2_C_DEAD"/>
    <property type="match status" value="1"/>
</dbReference>
<reference evidence="16 17" key="1">
    <citation type="submission" date="2017-08" db="EMBL/GenBank/DDBJ databases">
        <title>WGS of Clinical strains of the CDC Group NO-1 linked to zoonotic infections in humans.</title>
        <authorList>
            <person name="Bernier A.-M."/>
            <person name="Bernard K."/>
        </authorList>
    </citation>
    <scope>NUCLEOTIDE SEQUENCE [LARGE SCALE GENOMIC DNA]</scope>
    <source>
        <strain evidence="16 17">NML03-0146</strain>
    </source>
</reference>
<dbReference type="SMART" id="SM00487">
    <property type="entry name" value="DEXDc"/>
    <property type="match status" value="1"/>
</dbReference>
<evidence type="ECO:0000256" key="7">
    <source>
        <dbReference type="ARBA" id="ARBA00038437"/>
    </source>
</evidence>
<keyword evidence="5 11" id="KW-0347">Helicase</keyword>
<feature type="domain" description="Helicase C-terminal" evidence="14">
    <location>
        <begin position="232"/>
        <end position="384"/>
    </location>
</feature>
<organism evidence="16 17">
    <name type="scientific">Vandammella animalimorsus</name>
    <dbReference type="NCBI Taxonomy" id="2029117"/>
    <lineage>
        <taxon>Bacteria</taxon>
        <taxon>Pseudomonadati</taxon>
        <taxon>Pseudomonadota</taxon>
        <taxon>Betaproteobacteria</taxon>
        <taxon>Burkholderiales</taxon>
        <taxon>Comamonadaceae</taxon>
        <taxon>Vandammella</taxon>
    </lineage>
</organism>
<dbReference type="PANTHER" id="PTHR47959:SF13">
    <property type="entry name" value="ATP-DEPENDENT RNA HELICASE RHLE"/>
    <property type="match status" value="1"/>
</dbReference>
<evidence type="ECO:0000256" key="10">
    <source>
        <dbReference type="PROSITE-ProRule" id="PRU00552"/>
    </source>
</evidence>
<dbReference type="InterPro" id="IPR044742">
    <property type="entry name" value="DEAD/DEAH_RhlB"/>
</dbReference>
<dbReference type="EC" id="3.6.4.13" evidence="1"/>
<dbReference type="InterPro" id="IPR014001">
    <property type="entry name" value="Helicase_ATP-bd"/>
</dbReference>
<dbReference type="InterPro" id="IPR027417">
    <property type="entry name" value="P-loop_NTPase"/>
</dbReference>
<keyword evidence="3 11" id="KW-0547">Nucleotide-binding</keyword>
<evidence type="ECO:0000313" key="16">
    <source>
        <dbReference type="EMBL" id="PAT36165.1"/>
    </source>
</evidence>
<dbReference type="PROSITE" id="PS51192">
    <property type="entry name" value="HELICASE_ATP_BIND_1"/>
    <property type="match status" value="1"/>
</dbReference>
<dbReference type="FunFam" id="3.40.50.300:FF:000108">
    <property type="entry name" value="ATP-dependent RNA helicase RhlE"/>
    <property type="match status" value="1"/>
</dbReference>
<sequence length="620" mass="66915">MTFESLTLSADIIAAVTELGYTQPTPIQAQSIPLILAGHDLLAGAQTGTGKTAAFTLPLLERLRQAPAPAGQARAIRALILTPTRELAAQIEDNIRAYSKYLDIQSTVIFGGVGMTPQIQRIQKGVDILVATPGRLLDLHAQGHVDLSGVQYLVLDEADRMLDMGFIHDVRKVLALLPAQKQSLLFSATFSNEIKQLAQGLLRNPQHIQVTPPNTTVQRISQVICPVGRQQKKAALLHIITSRDWSQVLVFTRTKFGANHVAEFLNKNGVSAMALHGNKSQSARTQALSRFKSGELRVLVATDIAARGIDIDELPHVVNYEIPNVPEDYVHRIGRTGRAGNEGHAVSLVCLDEEGFMMEIERFTKQEIPVEPMPEFGPAEGEVAEPIAMGRQTLWGGAGKPPSREVMQAAAKAARREMLERISAKKNTAPSRKKAQPAAEPSGPSQDPHAQQAQSNADAEHSAPTSQRPLDANGKPIKRRNRFRAGGRSNRPARSTPATKDEAVGATNAPARARAPSNKSQRSANKPRGTGNASGQQRSPRDPMLRADAHLGTQAGMSLAPAYRGDSGRQPDPMRTSVDSMAERTRRRSGNAGNRNKSGHKGGISPLQHSGLAIGGRRRP</sequence>
<dbReference type="GO" id="GO:0005829">
    <property type="term" value="C:cytosol"/>
    <property type="evidence" value="ECO:0007669"/>
    <property type="project" value="TreeGrafter"/>
</dbReference>
<keyword evidence="4 11" id="KW-0378">Hydrolase</keyword>
<evidence type="ECO:0000256" key="1">
    <source>
        <dbReference type="ARBA" id="ARBA00012552"/>
    </source>
</evidence>
<accession>A0A2A2ACB6</accession>
<dbReference type="InterPro" id="IPR011545">
    <property type="entry name" value="DEAD/DEAH_box_helicase_dom"/>
</dbReference>
<dbReference type="PANTHER" id="PTHR47959">
    <property type="entry name" value="ATP-DEPENDENT RNA HELICASE RHLE-RELATED"/>
    <property type="match status" value="1"/>
</dbReference>
<evidence type="ECO:0000256" key="3">
    <source>
        <dbReference type="ARBA" id="ARBA00022741"/>
    </source>
</evidence>
<dbReference type="GO" id="GO:0003724">
    <property type="term" value="F:RNA helicase activity"/>
    <property type="evidence" value="ECO:0007669"/>
    <property type="project" value="UniProtKB-EC"/>
</dbReference>
<dbReference type="Pfam" id="PF00271">
    <property type="entry name" value="Helicase_C"/>
    <property type="match status" value="1"/>
</dbReference>
<dbReference type="InterPro" id="IPR001650">
    <property type="entry name" value="Helicase_C-like"/>
</dbReference>
<dbReference type="AlphaFoldDB" id="A0A2A2ACB6"/>
<evidence type="ECO:0000259" key="15">
    <source>
        <dbReference type="PROSITE" id="PS51195"/>
    </source>
</evidence>
<dbReference type="CDD" id="cd00268">
    <property type="entry name" value="DEADc"/>
    <property type="match status" value="1"/>
</dbReference>
<feature type="domain" description="DEAD-box RNA helicase Q" evidence="15">
    <location>
        <begin position="1"/>
        <end position="29"/>
    </location>
</feature>
<dbReference type="FunFam" id="3.40.50.300:FF:000468">
    <property type="entry name" value="ATP-dependent RNA helicase RhlE"/>
    <property type="match status" value="1"/>
</dbReference>
<evidence type="ECO:0000259" key="14">
    <source>
        <dbReference type="PROSITE" id="PS51194"/>
    </source>
</evidence>
<dbReference type="GO" id="GO:0016787">
    <property type="term" value="F:hydrolase activity"/>
    <property type="evidence" value="ECO:0007669"/>
    <property type="project" value="UniProtKB-KW"/>
</dbReference>
<dbReference type="PROSITE" id="PS51194">
    <property type="entry name" value="HELICASE_CTER"/>
    <property type="match status" value="1"/>
</dbReference>
<evidence type="ECO:0000256" key="6">
    <source>
        <dbReference type="ARBA" id="ARBA00022840"/>
    </source>
</evidence>
<dbReference type="InterPro" id="IPR014014">
    <property type="entry name" value="RNA_helicase_DEAD_Q_motif"/>
</dbReference>
<dbReference type="InterPro" id="IPR000629">
    <property type="entry name" value="RNA-helicase_DEAD-box_CS"/>
</dbReference>
<dbReference type="GO" id="GO:0003676">
    <property type="term" value="F:nucleic acid binding"/>
    <property type="evidence" value="ECO:0007669"/>
    <property type="project" value="InterPro"/>
</dbReference>
<keyword evidence="6 11" id="KW-0067">ATP-binding</keyword>
<evidence type="ECO:0000259" key="13">
    <source>
        <dbReference type="PROSITE" id="PS51192"/>
    </source>
</evidence>
<dbReference type="GO" id="GO:0009266">
    <property type="term" value="P:response to temperature stimulus"/>
    <property type="evidence" value="ECO:0007669"/>
    <property type="project" value="UniProtKB-ARBA"/>
</dbReference>
<name>A0A2A2ACB6_9BURK</name>
<protein>
    <recommendedName>
        <fullName evidence="9">DEAD-box ATP-dependent RNA helicase RhpA</fullName>
        <ecNumber evidence="1">3.6.4.13</ecNumber>
    </recommendedName>
</protein>
<proteinExistence type="inferred from homology"/>
<evidence type="ECO:0000256" key="2">
    <source>
        <dbReference type="ARBA" id="ARBA00022490"/>
    </source>
</evidence>
<gene>
    <name evidence="16" type="ORF">CK620_02855</name>
</gene>
<dbReference type="GO" id="GO:0005524">
    <property type="term" value="F:ATP binding"/>
    <property type="evidence" value="ECO:0007669"/>
    <property type="project" value="UniProtKB-KW"/>
</dbReference>
<evidence type="ECO:0000256" key="4">
    <source>
        <dbReference type="ARBA" id="ARBA00022801"/>
    </source>
</evidence>
<comment type="similarity">
    <text evidence="7 11">Belongs to the DEAD box helicase family.</text>
</comment>
<dbReference type="Proteomes" id="UP000217999">
    <property type="component" value="Unassembled WGS sequence"/>
</dbReference>
<evidence type="ECO:0000256" key="11">
    <source>
        <dbReference type="RuleBase" id="RU000492"/>
    </source>
</evidence>
<dbReference type="PROSITE" id="PS00039">
    <property type="entry name" value="DEAD_ATP_HELICASE"/>
    <property type="match status" value="1"/>
</dbReference>
<dbReference type="EMBL" id="NSJF01000001">
    <property type="protein sequence ID" value="PAT36165.1"/>
    <property type="molecule type" value="Genomic_DNA"/>
</dbReference>
<dbReference type="PROSITE" id="PS51195">
    <property type="entry name" value="Q_MOTIF"/>
    <property type="match status" value="1"/>
</dbReference>